<keyword evidence="7" id="KW-0001">2Fe-2S</keyword>
<proteinExistence type="inferred from homology"/>
<dbReference type="GO" id="GO:0022904">
    <property type="term" value="P:respiratory electron transport chain"/>
    <property type="evidence" value="ECO:0007669"/>
    <property type="project" value="TreeGrafter"/>
</dbReference>
<evidence type="ECO:0000259" key="14">
    <source>
        <dbReference type="PROSITE" id="PS51379"/>
    </source>
</evidence>
<evidence type="ECO:0000256" key="1">
    <source>
        <dbReference type="ARBA" id="ARBA00001927"/>
    </source>
</evidence>
<dbReference type="EC" id="1.3.5.1" evidence="4"/>
<dbReference type="GO" id="GO:0051538">
    <property type="term" value="F:3 iron, 4 sulfur cluster binding"/>
    <property type="evidence" value="ECO:0007669"/>
    <property type="project" value="UniProtKB-KW"/>
</dbReference>
<dbReference type="InterPro" id="IPR004489">
    <property type="entry name" value="Succ_DH/fum_Rdtase_Fe-S"/>
</dbReference>
<keyword evidence="10" id="KW-0408">Iron</keyword>
<evidence type="ECO:0000256" key="3">
    <source>
        <dbReference type="ARBA" id="ARBA00009433"/>
    </source>
</evidence>
<comment type="caution">
    <text evidence="15">The sequence shown here is derived from an EMBL/GenBank/DDBJ whole genome shotgun (WGS) entry which is preliminary data.</text>
</comment>
<dbReference type="PANTHER" id="PTHR11921:SF29">
    <property type="entry name" value="SUCCINATE DEHYDROGENASE [UBIQUINONE] IRON-SULFUR SUBUNIT, MITOCHONDRIAL"/>
    <property type="match status" value="1"/>
</dbReference>
<comment type="similarity">
    <text evidence="3">Belongs to the succinate dehydrogenase/fumarate reductase iron-sulfur protein family.</text>
</comment>
<evidence type="ECO:0000256" key="4">
    <source>
        <dbReference type="ARBA" id="ARBA00012792"/>
    </source>
</evidence>
<dbReference type="SUPFAM" id="SSF54292">
    <property type="entry name" value="2Fe-2S ferredoxin-like"/>
    <property type="match status" value="1"/>
</dbReference>
<evidence type="ECO:0000313" key="15">
    <source>
        <dbReference type="EMBL" id="NBI33484.1"/>
    </source>
</evidence>
<keyword evidence="8" id="KW-0479">Metal-binding</keyword>
<keyword evidence="11" id="KW-0411">Iron-sulfur</keyword>
<sequence length="235" mass="26410">MNITVYKFDPSVDAKPRFVSGEVPFTPQMTALEALMYFHQNVEPVSFDYSCACRLCGRCAMMLDGTPCMVCVTPIEDGDHTFEPLEGYPVIRDLIVDKAGIDDKLSLIYDRIRLEPFTADTYNSPRNWDFQHKTDLYAMEFCARCGVCSAACPTVKLLGAEYAGPMQMIAYAYRHVDPLDQGDRVMQAVSAGLFHCIECGLCDEVCAQQDIHHVDIHRMLKEAAVQRNLKPGYAE</sequence>
<evidence type="ECO:0000256" key="10">
    <source>
        <dbReference type="ARBA" id="ARBA00023004"/>
    </source>
</evidence>
<comment type="cofactor">
    <cofactor evidence="2">
        <name>[4Fe-4S] cluster</name>
        <dbReference type="ChEBI" id="CHEBI:49883"/>
    </cofactor>
</comment>
<comment type="cofactor">
    <cofactor evidence="1">
        <name>[3Fe-4S] cluster</name>
        <dbReference type="ChEBI" id="CHEBI:21137"/>
    </cofactor>
</comment>
<evidence type="ECO:0000256" key="11">
    <source>
        <dbReference type="ARBA" id="ARBA00023014"/>
    </source>
</evidence>
<dbReference type="AlphaFoldDB" id="A0A7C9N9E1"/>
<dbReference type="GO" id="GO:0008177">
    <property type="term" value="F:succinate dehydrogenase (quinone) activity"/>
    <property type="evidence" value="ECO:0007669"/>
    <property type="project" value="UniProtKB-EC"/>
</dbReference>
<keyword evidence="12" id="KW-0003">3Fe-4S</keyword>
<keyword evidence="6" id="KW-0816">Tricarboxylic acid cycle</keyword>
<dbReference type="Pfam" id="PF13183">
    <property type="entry name" value="Fer4_8"/>
    <property type="match status" value="1"/>
</dbReference>
<name>A0A7C9N9E1_9BACT</name>
<dbReference type="NCBIfam" id="TIGR00384">
    <property type="entry name" value="dhsB"/>
    <property type="match status" value="1"/>
</dbReference>
<dbReference type="EMBL" id="QWKH01000001">
    <property type="protein sequence ID" value="NBI33484.1"/>
    <property type="molecule type" value="Genomic_DNA"/>
</dbReference>
<dbReference type="Pfam" id="PF13085">
    <property type="entry name" value="Fer2_3"/>
    <property type="match status" value="1"/>
</dbReference>
<protein>
    <recommendedName>
        <fullName evidence="4">succinate dehydrogenase</fullName>
        <ecNumber evidence="4">1.3.5.1</ecNumber>
    </recommendedName>
</protein>
<comment type="cofactor">
    <cofactor evidence="13">
        <name>[2Fe-2S] cluster</name>
        <dbReference type="ChEBI" id="CHEBI:190135"/>
    </cofactor>
</comment>
<keyword evidence="5" id="KW-0004">4Fe-4S</keyword>
<evidence type="ECO:0000256" key="8">
    <source>
        <dbReference type="ARBA" id="ARBA00022723"/>
    </source>
</evidence>
<dbReference type="Gene3D" id="3.10.20.30">
    <property type="match status" value="1"/>
</dbReference>
<dbReference type="InterPro" id="IPR012675">
    <property type="entry name" value="Beta-grasp_dom_sf"/>
</dbReference>
<gene>
    <name evidence="15" type="ORF">D1639_00220</name>
</gene>
<evidence type="ECO:0000256" key="7">
    <source>
        <dbReference type="ARBA" id="ARBA00022714"/>
    </source>
</evidence>
<feature type="domain" description="4Fe-4S ferredoxin-type" evidence="14">
    <location>
        <begin position="133"/>
        <end position="163"/>
    </location>
</feature>
<dbReference type="SUPFAM" id="SSF46548">
    <property type="entry name" value="alpha-helical ferredoxin"/>
    <property type="match status" value="1"/>
</dbReference>
<keyword evidence="9" id="KW-0560">Oxidoreductase</keyword>
<evidence type="ECO:0000256" key="12">
    <source>
        <dbReference type="ARBA" id="ARBA00023291"/>
    </source>
</evidence>
<dbReference type="InterPro" id="IPR036010">
    <property type="entry name" value="2Fe-2S_ferredoxin-like_sf"/>
</dbReference>
<dbReference type="InterPro" id="IPR009051">
    <property type="entry name" value="Helical_ferredxn"/>
</dbReference>
<evidence type="ECO:0000256" key="13">
    <source>
        <dbReference type="ARBA" id="ARBA00034078"/>
    </source>
</evidence>
<evidence type="ECO:0000256" key="6">
    <source>
        <dbReference type="ARBA" id="ARBA00022532"/>
    </source>
</evidence>
<accession>A0A7C9N9E1</accession>
<dbReference type="PROSITE" id="PS00198">
    <property type="entry name" value="4FE4S_FER_1"/>
    <property type="match status" value="1"/>
</dbReference>
<dbReference type="GO" id="GO:0009055">
    <property type="term" value="F:electron transfer activity"/>
    <property type="evidence" value="ECO:0007669"/>
    <property type="project" value="InterPro"/>
</dbReference>
<dbReference type="InterPro" id="IPR017896">
    <property type="entry name" value="4Fe4S_Fe-S-bd"/>
</dbReference>
<dbReference type="InterPro" id="IPR050573">
    <property type="entry name" value="SDH/FRD_Iron-Sulfur"/>
</dbReference>
<dbReference type="GO" id="GO:0051537">
    <property type="term" value="F:2 iron, 2 sulfur cluster binding"/>
    <property type="evidence" value="ECO:0007669"/>
    <property type="project" value="UniProtKB-KW"/>
</dbReference>
<dbReference type="InterPro" id="IPR025192">
    <property type="entry name" value="Succ_DH/fum_Rdtase_N"/>
</dbReference>
<dbReference type="GO" id="GO:0046872">
    <property type="term" value="F:metal ion binding"/>
    <property type="evidence" value="ECO:0007669"/>
    <property type="project" value="UniProtKB-KW"/>
</dbReference>
<dbReference type="PROSITE" id="PS51379">
    <property type="entry name" value="4FE4S_FER_2"/>
    <property type="match status" value="1"/>
</dbReference>
<evidence type="ECO:0000256" key="5">
    <source>
        <dbReference type="ARBA" id="ARBA00022485"/>
    </source>
</evidence>
<dbReference type="InterPro" id="IPR017900">
    <property type="entry name" value="4Fe4S_Fe_S_CS"/>
</dbReference>
<evidence type="ECO:0000256" key="2">
    <source>
        <dbReference type="ARBA" id="ARBA00001966"/>
    </source>
</evidence>
<reference evidence="15" key="1">
    <citation type="submission" date="2018-08" db="EMBL/GenBank/DDBJ databases">
        <title>Murine metabolic-syndrome-specific gut microbial biobank.</title>
        <authorList>
            <person name="Liu C."/>
        </authorList>
    </citation>
    <scope>NUCLEOTIDE SEQUENCE [LARGE SCALE GENOMIC DNA]</scope>
    <source>
        <strain evidence="15">Z82</strain>
    </source>
</reference>
<dbReference type="PANTHER" id="PTHR11921">
    <property type="entry name" value="SUCCINATE DEHYDROGENASE IRON-SULFUR PROTEIN"/>
    <property type="match status" value="1"/>
</dbReference>
<dbReference type="GO" id="GO:0006099">
    <property type="term" value="P:tricarboxylic acid cycle"/>
    <property type="evidence" value="ECO:0007669"/>
    <property type="project" value="UniProtKB-KW"/>
</dbReference>
<dbReference type="Gene3D" id="1.10.1060.10">
    <property type="entry name" value="Alpha-helical ferredoxin"/>
    <property type="match status" value="1"/>
</dbReference>
<dbReference type="GO" id="GO:0051539">
    <property type="term" value="F:4 iron, 4 sulfur cluster binding"/>
    <property type="evidence" value="ECO:0007669"/>
    <property type="project" value="UniProtKB-KW"/>
</dbReference>
<evidence type="ECO:0000256" key="9">
    <source>
        <dbReference type="ARBA" id="ARBA00023002"/>
    </source>
</evidence>
<organism evidence="15">
    <name type="scientific">Muribaculaceae bacterium Z82</name>
    <dbReference type="NCBI Taxonomy" id="2304548"/>
    <lineage>
        <taxon>Bacteria</taxon>
        <taxon>Pseudomonadati</taxon>
        <taxon>Bacteroidota</taxon>
        <taxon>Bacteroidia</taxon>
        <taxon>Bacteroidales</taxon>
        <taxon>Muribaculaceae</taxon>
    </lineage>
</organism>